<dbReference type="STRING" id="282199.GCA_001049735_00286"/>
<feature type="transmembrane region" description="Helical" evidence="9">
    <location>
        <begin position="40"/>
        <end position="58"/>
    </location>
</feature>
<evidence type="ECO:0000256" key="5">
    <source>
        <dbReference type="ARBA" id="ARBA00022692"/>
    </source>
</evidence>
<evidence type="ECO:0000256" key="2">
    <source>
        <dbReference type="ARBA" id="ARBA00009137"/>
    </source>
</evidence>
<feature type="transmembrane region" description="Helical" evidence="9">
    <location>
        <begin position="217"/>
        <end position="238"/>
    </location>
</feature>
<reference evidence="10 11" key="1">
    <citation type="submission" date="2015-04" db="EMBL/GenBank/DDBJ databases">
        <authorList>
            <person name="Syromyatnikov M.Y."/>
            <person name="Popov V.N."/>
        </authorList>
    </citation>
    <scope>NUCLEOTIDE SEQUENCE [LARGE SCALE GENOMIC DNA]</scope>
    <source>
        <strain evidence="10 11">CECT 5292</strain>
    </source>
</reference>
<evidence type="ECO:0000256" key="7">
    <source>
        <dbReference type="ARBA" id="ARBA00023065"/>
    </source>
</evidence>
<feature type="transmembrane region" description="Helical" evidence="9">
    <location>
        <begin position="7"/>
        <end position="28"/>
    </location>
</feature>
<sequence>MRAQIEQYPLFVVLLAISGMAMIIPAVAGYLSRDLFEARVFLYTGILQMFFVAMIAIASRREGRGVSARAQLLTLVAAFTILPAVLAFPFYEALRTTTFTNAYFEMVSHFTTTGATVFDVPERLSVPLHLWRALVAWSGGLFVWITAVALLEPLNLGGFEVSSTPRAGQRSATYSQFSKTTAPSKRLVRHSIYLTPIYTGLTALMWLLQVIAGEDAFTALIHAMGLISTSGVSAVGGLTGGSGSIIAEAVLLLFMVFAFTRLTFSNDFSAQQAGTLRRDPEMRIALSVIVIVPSLLFLRHWFGAFEVNDEENWLAALHAIWGSVFTVASFLSTTGYESVHWSSAQNWSGLTAPGMILLGLALMGGGVATTAGGVKLMRVYALYQHGLREMGRLVHPSSVGGAGGMGRHIRREGAFIAWIFFMTFVLSFALVMTLLSLTGLPFEISMVLSVAALSTTGPLSELALSEPIALAALTDGAKYILCAAMVLGRLETLALIALFNPEFWRK</sequence>
<keyword evidence="8 9" id="KW-0472">Membrane</keyword>
<comment type="similarity">
    <text evidence="2">Belongs to the TrkH potassium transport family.</text>
</comment>
<proteinExistence type="inferred from homology"/>
<feature type="transmembrane region" description="Helical" evidence="9">
    <location>
        <begin position="192"/>
        <end position="211"/>
    </location>
</feature>
<dbReference type="Proteomes" id="UP000048949">
    <property type="component" value="Unassembled WGS sequence"/>
</dbReference>
<dbReference type="OrthoDB" id="7818483at2"/>
<dbReference type="GO" id="GO:0005886">
    <property type="term" value="C:plasma membrane"/>
    <property type="evidence" value="ECO:0007669"/>
    <property type="project" value="UniProtKB-SubCell"/>
</dbReference>
<keyword evidence="3" id="KW-0813">Transport</keyword>
<dbReference type="GO" id="GO:0008324">
    <property type="term" value="F:monoatomic cation transmembrane transporter activity"/>
    <property type="evidence" value="ECO:0007669"/>
    <property type="project" value="InterPro"/>
</dbReference>
<dbReference type="EMBL" id="CVQV01000002">
    <property type="protein sequence ID" value="CRK74259.1"/>
    <property type="molecule type" value="Genomic_DNA"/>
</dbReference>
<evidence type="ECO:0000313" key="10">
    <source>
        <dbReference type="EMBL" id="CRK74259.1"/>
    </source>
</evidence>
<dbReference type="PANTHER" id="PTHR32024:SF2">
    <property type="entry name" value="TRK SYSTEM POTASSIUM UPTAKE PROTEIN TRKG-RELATED"/>
    <property type="match status" value="1"/>
</dbReference>
<keyword evidence="4" id="KW-1003">Cell membrane</keyword>
<feature type="transmembrane region" description="Helical" evidence="9">
    <location>
        <begin position="314"/>
        <end position="332"/>
    </location>
</feature>
<dbReference type="InterPro" id="IPR003445">
    <property type="entry name" value="Cat_transpt"/>
</dbReference>
<evidence type="ECO:0000256" key="1">
    <source>
        <dbReference type="ARBA" id="ARBA00004651"/>
    </source>
</evidence>
<keyword evidence="11" id="KW-1185">Reference proteome</keyword>
<feature type="transmembrane region" description="Helical" evidence="9">
    <location>
        <begin position="70"/>
        <end position="91"/>
    </location>
</feature>
<organism evidence="10 11">
    <name type="scientific">Nereida ignava</name>
    <dbReference type="NCBI Taxonomy" id="282199"/>
    <lineage>
        <taxon>Bacteria</taxon>
        <taxon>Pseudomonadati</taxon>
        <taxon>Pseudomonadota</taxon>
        <taxon>Alphaproteobacteria</taxon>
        <taxon>Rhodobacterales</taxon>
        <taxon>Roseobacteraceae</taxon>
        <taxon>Nereida</taxon>
    </lineage>
</organism>
<feature type="transmembrane region" description="Helical" evidence="9">
    <location>
        <begin position="415"/>
        <end position="438"/>
    </location>
</feature>
<evidence type="ECO:0000313" key="11">
    <source>
        <dbReference type="Proteomes" id="UP000048949"/>
    </source>
</evidence>
<protein>
    <submittedName>
        <fullName evidence="10">Trk system potassium uptake protein TrkG</fullName>
    </submittedName>
</protein>
<keyword evidence="6 9" id="KW-1133">Transmembrane helix</keyword>
<keyword evidence="5 9" id="KW-0812">Transmembrane</keyword>
<feature type="transmembrane region" description="Helical" evidence="9">
    <location>
        <begin position="352"/>
        <end position="374"/>
    </location>
</feature>
<evidence type="ECO:0000256" key="6">
    <source>
        <dbReference type="ARBA" id="ARBA00022989"/>
    </source>
</evidence>
<dbReference type="AlphaFoldDB" id="A0A0U1NIA0"/>
<dbReference type="RefSeq" id="WP_048597555.1">
    <property type="nucleotide sequence ID" value="NZ_CBFHGK010000009.1"/>
</dbReference>
<comment type="subcellular location">
    <subcellularLocation>
        <location evidence="1">Cell membrane</location>
        <topology evidence="1">Multi-pass membrane protein</topology>
    </subcellularLocation>
</comment>
<feature type="transmembrane region" description="Helical" evidence="9">
    <location>
        <begin position="130"/>
        <end position="151"/>
    </location>
</feature>
<keyword evidence="7" id="KW-0406">Ion transport</keyword>
<dbReference type="GO" id="GO:0030001">
    <property type="term" value="P:metal ion transport"/>
    <property type="evidence" value="ECO:0007669"/>
    <property type="project" value="UniProtKB-ARBA"/>
</dbReference>
<evidence type="ECO:0000256" key="9">
    <source>
        <dbReference type="SAM" id="Phobius"/>
    </source>
</evidence>
<evidence type="ECO:0000256" key="8">
    <source>
        <dbReference type="ARBA" id="ARBA00023136"/>
    </source>
</evidence>
<accession>A0A0U1NIA0</accession>
<feature type="transmembrane region" description="Helical" evidence="9">
    <location>
        <begin position="245"/>
        <end position="264"/>
    </location>
</feature>
<dbReference type="Pfam" id="PF02386">
    <property type="entry name" value="TrkH"/>
    <property type="match status" value="1"/>
</dbReference>
<evidence type="ECO:0000256" key="3">
    <source>
        <dbReference type="ARBA" id="ARBA00022448"/>
    </source>
</evidence>
<evidence type="ECO:0000256" key="4">
    <source>
        <dbReference type="ARBA" id="ARBA00022475"/>
    </source>
</evidence>
<name>A0A0U1NIA0_9RHOB</name>
<feature type="transmembrane region" description="Helical" evidence="9">
    <location>
        <begin position="284"/>
        <end position="302"/>
    </location>
</feature>
<gene>
    <name evidence="10" type="primary">trkG</name>
    <name evidence="10" type="ORF">NIG5292_00286</name>
</gene>
<dbReference type="PANTHER" id="PTHR32024">
    <property type="entry name" value="TRK SYSTEM POTASSIUM UPTAKE PROTEIN TRKG-RELATED"/>
    <property type="match status" value="1"/>
</dbReference>